<name>X1R5R3_9ZZZZ</name>
<proteinExistence type="predicted"/>
<accession>X1R5R3</accession>
<gene>
    <name evidence="1" type="ORF">S12H4_01493</name>
</gene>
<dbReference type="AlphaFoldDB" id="X1R5R3"/>
<organism evidence="1">
    <name type="scientific">marine sediment metagenome</name>
    <dbReference type="NCBI Taxonomy" id="412755"/>
    <lineage>
        <taxon>unclassified sequences</taxon>
        <taxon>metagenomes</taxon>
        <taxon>ecological metagenomes</taxon>
    </lineage>
</organism>
<dbReference type="EMBL" id="BARW01000302">
    <property type="protein sequence ID" value="GAI62391.1"/>
    <property type="molecule type" value="Genomic_DNA"/>
</dbReference>
<sequence>MVKIRNPLGDVKIGKQGEVVYQRHYGQQTRRMLSPKRAIASEAQIAHRQLYRAALDWRKGLSRPNRRYLEMYCIANGVVDDYHIPLPWHRFALKCYLEHVHFVVIKKASYTFEIGSKIFEHCELETGTEGSLFSNYRNGQTYPCYEAHDLTKVQIYLRRYGVAGSRYMFTSIRNVGGDDKPTGGDLIYKQTPASEIDTAPHWQEIVFDTKLPQSVGNKYAICYGYTGTSVSYSIRIPLTKTDIYPEGDIWASLNGGSTWLASGYEASPFREYGEYQEETSIPGILHVRHPALLTVVHKRGEAIVSVHDNLSSLDEEYLTKQVGIDVEAGDTIEATTIAGIEKKYQVV</sequence>
<evidence type="ECO:0000313" key="1">
    <source>
        <dbReference type="EMBL" id="GAI62391.1"/>
    </source>
</evidence>
<comment type="caution">
    <text evidence="1">The sequence shown here is derived from an EMBL/GenBank/DDBJ whole genome shotgun (WGS) entry which is preliminary data.</text>
</comment>
<reference evidence="1" key="1">
    <citation type="journal article" date="2014" name="Front. Microbiol.">
        <title>High frequency of phylogenetically diverse reductive dehalogenase-homologous genes in deep subseafloor sedimentary metagenomes.</title>
        <authorList>
            <person name="Kawai M."/>
            <person name="Futagami T."/>
            <person name="Toyoda A."/>
            <person name="Takaki Y."/>
            <person name="Nishi S."/>
            <person name="Hori S."/>
            <person name="Arai W."/>
            <person name="Tsubouchi T."/>
            <person name="Morono Y."/>
            <person name="Uchiyama I."/>
            <person name="Ito T."/>
            <person name="Fujiyama A."/>
            <person name="Inagaki F."/>
            <person name="Takami H."/>
        </authorList>
    </citation>
    <scope>NUCLEOTIDE SEQUENCE</scope>
    <source>
        <strain evidence="1">Expedition CK06-06</strain>
    </source>
</reference>
<protein>
    <submittedName>
        <fullName evidence="1">Uncharacterized protein</fullName>
    </submittedName>
</protein>